<name>A0ABR3ZA56_9PEZI</name>
<sequence length="316" mass="33768">MLVESRPKGDPPSGWPSSLKSLKGTLSKTKHPHAKNSKAGRSLRLAAKCFAPGNGMQNKKKPKKSARSEAPEIDSPTTASAFDTHSDDATKKKKQVRVIIKKKNKSASATLASPPALLTPVMPPARKKRIIIVKKSGSQPAPQGVVADGKLYFNGKPASGVPLPSYTNYNSCDSSKSAIQPSPTASSSISTYSNAASIRPESLSIVTPPTSPEISSNGLLSDKCQVKTEEDMAVGEFGEMEENTLLSLVIMIELAVIAKNSPHEAKGWGLGQTRIAKGKRNKSVTEVENRFMKGVIDKKASERFAAFALWNMARGV</sequence>
<dbReference type="EMBL" id="JAWCUI010000020">
    <property type="protein sequence ID" value="KAL1897142.1"/>
    <property type="molecule type" value="Genomic_DNA"/>
</dbReference>
<gene>
    <name evidence="2" type="ORF">Sste5346_004347</name>
</gene>
<reference evidence="2 3" key="1">
    <citation type="journal article" date="2024" name="IMA Fungus">
        <title>IMA Genome - F19 : A genome assembly and annotation guide to empower mycologists, including annotated draft genome sequences of Ceratocystis pirilliformis, Diaporthe australafricana, Fusarium ophioides, Paecilomyces lecythidis, and Sporothrix stenoceras.</title>
        <authorList>
            <person name="Aylward J."/>
            <person name="Wilson A.M."/>
            <person name="Visagie C.M."/>
            <person name="Spraker J."/>
            <person name="Barnes I."/>
            <person name="Buitendag C."/>
            <person name="Ceriani C."/>
            <person name="Del Mar Angel L."/>
            <person name="du Plessis D."/>
            <person name="Fuchs T."/>
            <person name="Gasser K."/>
            <person name="Kramer D."/>
            <person name="Li W."/>
            <person name="Munsamy K."/>
            <person name="Piso A."/>
            <person name="Price J.L."/>
            <person name="Sonnekus B."/>
            <person name="Thomas C."/>
            <person name="van der Nest A."/>
            <person name="van Dijk A."/>
            <person name="van Heerden A."/>
            <person name="van Vuuren N."/>
            <person name="Yilmaz N."/>
            <person name="Duong T.A."/>
            <person name="van der Merwe N.A."/>
            <person name="Wingfield M.J."/>
            <person name="Wingfield B.D."/>
        </authorList>
    </citation>
    <scope>NUCLEOTIDE SEQUENCE [LARGE SCALE GENOMIC DNA]</scope>
    <source>
        <strain evidence="2 3">CMW 5346</strain>
    </source>
</reference>
<evidence type="ECO:0000256" key="1">
    <source>
        <dbReference type="SAM" id="MobiDB-lite"/>
    </source>
</evidence>
<comment type="caution">
    <text evidence="2">The sequence shown here is derived from an EMBL/GenBank/DDBJ whole genome shotgun (WGS) entry which is preliminary data.</text>
</comment>
<feature type="compositionally biased region" description="Basic residues" evidence="1">
    <location>
        <begin position="28"/>
        <end position="38"/>
    </location>
</feature>
<feature type="compositionally biased region" description="Low complexity" evidence="1">
    <location>
        <begin position="17"/>
        <end position="27"/>
    </location>
</feature>
<evidence type="ECO:0000313" key="3">
    <source>
        <dbReference type="Proteomes" id="UP001583186"/>
    </source>
</evidence>
<accession>A0ABR3ZA56</accession>
<proteinExistence type="predicted"/>
<dbReference type="Proteomes" id="UP001583186">
    <property type="component" value="Unassembled WGS sequence"/>
</dbReference>
<keyword evidence="3" id="KW-1185">Reference proteome</keyword>
<evidence type="ECO:0000313" key="2">
    <source>
        <dbReference type="EMBL" id="KAL1897142.1"/>
    </source>
</evidence>
<feature type="region of interest" description="Disordered" evidence="1">
    <location>
        <begin position="1"/>
        <end position="96"/>
    </location>
</feature>
<organism evidence="2 3">
    <name type="scientific">Sporothrix stenoceras</name>
    <dbReference type="NCBI Taxonomy" id="5173"/>
    <lineage>
        <taxon>Eukaryota</taxon>
        <taxon>Fungi</taxon>
        <taxon>Dikarya</taxon>
        <taxon>Ascomycota</taxon>
        <taxon>Pezizomycotina</taxon>
        <taxon>Sordariomycetes</taxon>
        <taxon>Sordariomycetidae</taxon>
        <taxon>Ophiostomatales</taxon>
        <taxon>Ophiostomataceae</taxon>
        <taxon>Sporothrix</taxon>
    </lineage>
</organism>
<protein>
    <submittedName>
        <fullName evidence="2">Uncharacterized protein</fullName>
    </submittedName>
</protein>